<dbReference type="Pfam" id="PF00072">
    <property type="entry name" value="Response_reg"/>
    <property type="match status" value="1"/>
</dbReference>
<dbReference type="SMART" id="SM00862">
    <property type="entry name" value="Trans_reg_C"/>
    <property type="match status" value="1"/>
</dbReference>
<feature type="transmembrane region" description="Helical" evidence="10">
    <location>
        <begin position="396"/>
        <end position="418"/>
    </location>
</feature>
<keyword evidence="6" id="KW-0418">Kinase</keyword>
<dbReference type="CDD" id="cd00075">
    <property type="entry name" value="HATPase"/>
    <property type="match status" value="1"/>
</dbReference>
<evidence type="ECO:0000259" key="14">
    <source>
        <dbReference type="PROSITE" id="PS51755"/>
    </source>
</evidence>
<dbReference type="SMART" id="SM00388">
    <property type="entry name" value="HisKA"/>
    <property type="match status" value="1"/>
</dbReference>
<dbReference type="Pfam" id="PF00672">
    <property type="entry name" value="HAMP"/>
    <property type="match status" value="1"/>
</dbReference>
<dbReference type="InterPro" id="IPR003594">
    <property type="entry name" value="HATPase_dom"/>
</dbReference>
<evidence type="ECO:0000256" key="6">
    <source>
        <dbReference type="ARBA" id="ARBA00022777"/>
    </source>
</evidence>
<dbReference type="SUPFAM" id="SSF52172">
    <property type="entry name" value="CheY-like"/>
    <property type="match status" value="1"/>
</dbReference>
<organism evidence="15 16">
    <name type="scientific">Sorlinia euscelidii</name>
    <dbReference type="NCBI Taxonomy" id="3081148"/>
    <lineage>
        <taxon>Bacteria</taxon>
        <taxon>Pseudomonadati</taxon>
        <taxon>Pseudomonadota</taxon>
        <taxon>Alphaproteobacteria</taxon>
        <taxon>Acetobacterales</taxon>
        <taxon>Acetobacteraceae</taxon>
        <taxon>Sorlinia</taxon>
    </lineage>
</organism>
<keyword evidence="10" id="KW-0472">Membrane</keyword>
<dbReference type="Gene3D" id="1.10.10.10">
    <property type="entry name" value="Winged helix-like DNA-binding domain superfamily/Winged helix DNA-binding domain"/>
    <property type="match status" value="1"/>
</dbReference>
<evidence type="ECO:0000313" key="15">
    <source>
        <dbReference type="EMBL" id="MEE8657484.1"/>
    </source>
</evidence>
<dbReference type="InterPro" id="IPR001867">
    <property type="entry name" value="OmpR/PhoB-type_DNA-bd"/>
</dbReference>
<evidence type="ECO:0000256" key="8">
    <source>
        <dbReference type="PROSITE-ProRule" id="PRU00169"/>
    </source>
</evidence>
<feature type="domain" description="OmpR/PhoB-type" evidence="14">
    <location>
        <begin position="141"/>
        <end position="239"/>
    </location>
</feature>
<dbReference type="Gene3D" id="3.40.50.2300">
    <property type="match status" value="1"/>
</dbReference>
<dbReference type="Proteomes" id="UP001312908">
    <property type="component" value="Unassembled WGS sequence"/>
</dbReference>
<dbReference type="InterPro" id="IPR003661">
    <property type="entry name" value="HisK_dim/P_dom"/>
</dbReference>
<dbReference type="CDD" id="cd00383">
    <property type="entry name" value="trans_reg_C"/>
    <property type="match status" value="1"/>
</dbReference>
<comment type="subcellular location">
    <subcellularLocation>
        <location evidence="2">Membrane</location>
    </subcellularLocation>
</comment>
<evidence type="ECO:0000256" key="7">
    <source>
        <dbReference type="ARBA" id="ARBA00023125"/>
    </source>
</evidence>
<feature type="transmembrane region" description="Helical" evidence="10">
    <location>
        <begin position="256"/>
        <end position="277"/>
    </location>
</feature>
<dbReference type="Pfam" id="PF00486">
    <property type="entry name" value="Trans_reg_C"/>
    <property type="match status" value="1"/>
</dbReference>
<dbReference type="InterPro" id="IPR036097">
    <property type="entry name" value="HisK_dim/P_sf"/>
</dbReference>
<accession>A0ABU7TYE5</accession>
<keyword evidence="10" id="KW-0812">Transmembrane</keyword>
<dbReference type="InterPro" id="IPR004358">
    <property type="entry name" value="Sig_transdc_His_kin-like_C"/>
</dbReference>
<keyword evidence="10" id="KW-1133">Transmembrane helix</keyword>
<dbReference type="SUPFAM" id="SSF55874">
    <property type="entry name" value="ATPase domain of HSP90 chaperone/DNA topoisomerase II/histidine kinase"/>
    <property type="match status" value="1"/>
</dbReference>
<dbReference type="PROSITE" id="PS50885">
    <property type="entry name" value="HAMP"/>
    <property type="match status" value="1"/>
</dbReference>
<dbReference type="Gene3D" id="1.10.287.130">
    <property type="match status" value="1"/>
</dbReference>
<gene>
    <name evidence="15" type="ORF">DOFOFD_00410</name>
</gene>
<dbReference type="CDD" id="cd06225">
    <property type="entry name" value="HAMP"/>
    <property type="match status" value="1"/>
</dbReference>
<dbReference type="PANTHER" id="PTHR43547">
    <property type="entry name" value="TWO-COMPONENT HISTIDINE KINASE"/>
    <property type="match status" value="1"/>
</dbReference>
<dbReference type="InterPro" id="IPR036388">
    <property type="entry name" value="WH-like_DNA-bd_sf"/>
</dbReference>
<reference evidence="15 16" key="1">
    <citation type="submission" date="2023-10" db="EMBL/GenBank/DDBJ databases">
        <title>Sorlinia euscelidii gen. nov., sp. nov., an acetic acid bacteria isolated from the gut of Euscelidius variegatus emitter.</title>
        <authorList>
            <person name="Michoud G."/>
            <person name="Marasco R."/>
            <person name="Seferji K."/>
            <person name="Gonella E."/>
            <person name="Garuglieri E."/>
            <person name="Alma A."/>
            <person name="Mapelli F."/>
            <person name="Borin S."/>
            <person name="Daffonchio D."/>
            <person name="Crotti E."/>
        </authorList>
    </citation>
    <scope>NUCLEOTIDE SEQUENCE [LARGE SCALE GENOMIC DNA]</scope>
    <source>
        <strain evidence="15 16">EV16P</strain>
    </source>
</reference>
<dbReference type="EC" id="2.7.13.3" evidence="3"/>
<sequence length="717" mass="80700">MVRQDRKVSQDDRDEKAPHVLVVEDDDTLAAEIVAELESRGFKTDRAADGREALSTARSGQFDIFVMDRMLPHVDGLSVIEELRQSEIMTPVLVLSALSAVDERVQGFKAGGDDYLVKPFAMDELVARLEALLRRPNSSRATKLRVGPLEMDLIDRKVDRMGREVDLLPREFRLLEYLMRRPNQVLTRTMLLEDVWNYRFIPQTNLVDVHIGKLRRKVDAPGETPLIHSIRGPGSCCVSRTDLQILGLFRTATFRLTLAVVFTVVAGVASNLTFFYLRFVSSEIIYLQNVLRREAFMIAQRPELTIVQVLEGINGSKIHLTLDGVGLFDRDLSYIAGDFPSWPDGLRIEDDVQQLNYAPPLRPRYNYLFLTARLPSRHVLVFAISQRRLDSLRNSLLHTMVYSLLPLIAFALSVGIYLSHRTLSRVGGLNEAIERIMEGDLSGRLPAGRSRDDLERLAGSVNRMLDRIEYLMVEIRNVGNDIAHDLRTPLSRMRVRLERALNGERNAAELHEVIEKATQDLDQCFSTITAILRIAELEDGRRKAGFATHDLRIIVADMVELYEPIAETHQLTLIDKSSRGDPLPINCDRDLLIEVMANLLDNAIKFTPAGGHIEAAAYREGNQIVLRIADTGIGIPESERKAVIGRFYRSDKSRHIPGSGLGLSLVMAILRLHGTALEISSYREGTANPGAVFQMSFTMHQEEETDSLLTEPLPETL</sequence>
<dbReference type="SUPFAM" id="SSF47384">
    <property type="entry name" value="Homodimeric domain of signal transducing histidine kinase"/>
    <property type="match status" value="1"/>
</dbReference>
<dbReference type="SMART" id="SM00448">
    <property type="entry name" value="REC"/>
    <property type="match status" value="1"/>
</dbReference>
<evidence type="ECO:0000256" key="10">
    <source>
        <dbReference type="SAM" id="Phobius"/>
    </source>
</evidence>
<proteinExistence type="predicted"/>
<dbReference type="SMART" id="SM00304">
    <property type="entry name" value="HAMP"/>
    <property type="match status" value="1"/>
</dbReference>
<protein>
    <recommendedName>
        <fullName evidence="3">histidine kinase</fullName>
        <ecNumber evidence="3">2.7.13.3</ecNumber>
    </recommendedName>
</protein>
<dbReference type="Pfam" id="PF02518">
    <property type="entry name" value="HATPase_c"/>
    <property type="match status" value="1"/>
</dbReference>
<dbReference type="Gene3D" id="3.30.565.10">
    <property type="entry name" value="Histidine kinase-like ATPase, C-terminal domain"/>
    <property type="match status" value="1"/>
</dbReference>
<keyword evidence="5" id="KW-0808">Transferase</keyword>
<dbReference type="Pfam" id="PF00512">
    <property type="entry name" value="HisKA"/>
    <property type="match status" value="1"/>
</dbReference>
<dbReference type="Gene3D" id="6.10.340.10">
    <property type="match status" value="1"/>
</dbReference>
<evidence type="ECO:0000256" key="9">
    <source>
        <dbReference type="PROSITE-ProRule" id="PRU01091"/>
    </source>
</evidence>
<evidence type="ECO:0000259" key="12">
    <source>
        <dbReference type="PROSITE" id="PS50110"/>
    </source>
</evidence>
<keyword evidence="4 8" id="KW-0597">Phosphoprotein</keyword>
<evidence type="ECO:0000259" key="11">
    <source>
        <dbReference type="PROSITE" id="PS50109"/>
    </source>
</evidence>
<evidence type="ECO:0000259" key="13">
    <source>
        <dbReference type="PROSITE" id="PS50885"/>
    </source>
</evidence>
<evidence type="ECO:0000256" key="5">
    <source>
        <dbReference type="ARBA" id="ARBA00022679"/>
    </source>
</evidence>
<keyword evidence="7 9" id="KW-0238">DNA-binding</keyword>
<keyword evidence="16" id="KW-1185">Reference proteome</keyword>
<dbReference type="PRINTS" id="PR00344">
    <property type="entry name" value="BCTRLSENSOR"/>
</dbReference>
<feature type="domain" description="HAMP" evidence="13">
    <location>
        <begin position="420"/>
        <end position="473"/>
    </location>
</feature>
<dbReference type="InterPro" id="IPR011006">
    <property type="entry name" value="CheY-like_superfamily"/>
</dbReference>
<feature type="domain" description="Histidine kinase" evidence="11">
    <location>
        <begin position="481"/>
        <end position="701"/>
    </location>
</feature>
<name>A0ABU7TYE5_9PROT</name>
<evidence type="ECO:0000256" key="3">
    <source>
        <dbReference type="ARBA" id="ARBA00012438"/>
    </source>
</evidence>
<dbReference type="Gene3D" id="6.10.250.690">
    <property type="match status" value="1"/>
</dbReference>
<comment type="catalytic activity">
    <reaction evidence="1">
        <text>ATP + protein L-histidine = ADP + protein N-phospho-L-histidine.</text>
        <dbReference type="EC" id="2.7.13.3"/>
    </reaction>
</comment>
<evidence type="ECO:0000256" key="4">
    <source>
        <dbReference type="ARBA" id="ARBA00022553"/>
    </source>
</evidence>
<dbReference type="SMART" id="SM00387">
    <property type="entry name" value="HATPase_c"/>
    <property type="match status" value="1"/>
</dbReference>
<dbReference type="PROSITE" id="PS50109">
    <property type="entry name" value="HIS_KIN"/>
    <property type="match status" value="1"/>
</dbReference>
<dbReference type="CDD" id="cd00082">
    <property type="entry name" value="HisKA"/>
    <property type="match status" value="1"/>
</dbReference>
<dbReference type="PROSITE" id="PS51755">
    <property type="entry name" value="OMPR_PHOB"/>
    <property type="match status" value="1"/>
</dbReference>
<evidence type="ECO:0000313" key="16">
    <source>
        <dbReference type="Proteomes" id="UP001312908"/>
    </source>
</evidence>
<comment type="caution">
    <text evidence="15">The sequence shown here is derived from an EMBL/GenBank/DDBJ whole genome shotgun (WGS) entry which is preliminary data.</text>
</comment>
<feature type="DNA-binding region" description="OmpR/PhoB-type" evidence="9">
    <location>
        <begin position="141"/>
        <end position="239"/>
    </location>
</feature>
<evidence type="ECO:0000256" key="1">
    <source>
        <dbReference type="ARBA" id="ARBA00000085"/>
    </source>
</evidence>
<feature type="domain" description="Response regulatory" evidence="12">
    <location>
        <begin position="19"/>
        <end position="133"/>
    </location>
</feature>
<dbReference type="PROSITE" id="PS50110">
    <property type="entry name" value="RESPONSE_REGULATORY"/>
    <property type="match status" value="1"/>
</dbReference>
<dbReference type="PANTHER" id="PTHR43547:SF2">
    <property type="entry name" value="HYBRID SIGNAL TRANSDUCTION HISTIDINE KINASE C"/>
    <property type="match status" value="1"/>
</dbReference>
<evidence type="ECO:0000256" key="2">
    <source>
        <dbReference type="ARBA" id="ARBA00004370"/>
    </source>
</evidence>
<dbReference type="EMBL" id="JAWJZY010000001">
    <property type="protein sequence ID" value="MEE8657484.1"/>
    <property type="molecule type" value="Genomic_DNA"/>
</dbReference>
<dbReference type="InterPro" id="IPR036890">
    <property type="entry name" value="HATPase_C_sf"/>
</dbReference>
<dbReference type="SUPFAM" id="SSF158472">
    <property type="entry name" value="HAMP domain-like"/>
    <property type="match status" value="1"/>
</dbReference>
<feature type="modified residue" description="4-aspartylphosphate" evidence="8">
    <location>
        <position position="68"/>
    </location>
</feature>
<dbReference type="InterPro" id="IPR003660">
    <property type="entry name" value="HAMP_dom"/>
</dbReference>
<dbReference type="InterPro" id="IPR001789">
    <property type="entry name" value="Sig_transdc_resp-reg_receiver"/>
</dbReference>
<dbReference type="InterPro" id="IPR005467">
    <property type="entry name" value="His_kinase_dom"/>
</dbReference>